<feature type="domain" description="DUF1854" evidence="1">
    <location>
        <begin position="28"/>
        <end position="154"/>
    </location>
</feature>
<organism evidence="2 3">
    <name type="scientific">Zoogloea dura</name>
    <dbReference type="NCBI Taxonomy" id="2728840"/>
    <lineage>
        <taxon>Bacteria</taxon>
        <taxon>Pseudomonadati</taxon>
        <taxon>Pseudomonadota</taxon>
        <taxon>Betaproteobacteria</taxon>
        <taxon>Rhodocyclales</taxon>
        <taxon>Zoogloeaceae</taxon>
        <taxon>Zoogloea</taxon>
    </lineage>
</organism>
<evidence type="ECO:0000313" key="3">
    <source>
        <dbReference type="Proteomes" id="UP000580043"/>
    </source>
</evidence>
<proteinExistence type="predicted"/>
<evidence type="ECO:0000259" key="1">
    <source>
        <dbReference type="Pfam" id="PF08909"/>
    </source>
</evidence>
<reference evidence="2 3" key="1">
    <citation type="submission" date="2020-04" db="EMBL/GenBank/DDBJ databases">
        <title>Zoogloea sp. G-4-1-14 isolated from soil.</title>
        <authorList>
            <person name="Dahal R.H."/>
        </authorList>
    </citation>
    <scope>NUCLEOTIDE SEQUENCE [LARGE SCALE GENOMIC DNA]</scope>
    <source>
        <strain evidence="2 3">G-4-1-14</strain>
    </source>
</reference>
<sequence>MSQQNLPLTRNSFGHLMFTDGEGKAHLITPVRAFPIAAPAENIGLINSDGEEVAWIERLTDLDEAPRRLIEEEMASREFIPVIQRIHRVSSFACPSTWEIETDRGATSMVLKGEEDIRRLTSPALMIADSRGINFLIRDRYALDAHSKRLLDRFL</sequence>
<keyword evidence="3" id="KW-1185">Reference proteome</keyword>
<evidence type="ECO:0000313" key="2">
    <source>
        <dbReference type="EMBL" id="NML24649.1"/>
    </source>
</evidence>
<dbReference type="AlphaFoldDB" id="A0A848G0K1"/>
<protein>
    <submittedName>
        <fullName evidence="2">DUF1854 domain-containing protein</fullName>
    </submittedName>
</protein>
<accession>A0A848G0K1</accession>
<comment type="caution">
    <text evidence="2">The sequence shown here is derived from an EMBL/GenBank/DDBJ whole genome shotgun (WGS) entry which is preliminary data.</text>
</comment>
<dbReference type="InterPro" id="IPR015005">
    <property type="entry name" value="DUF1854"/>
</dbReference>
<dbReference type="EMBL" id="JABBGA010000001">
    <property type="protein sequence ID" value="NML24649.1"/>
    <property type="molecule type" value="Genomic_DNA"/>
</dbReference>
<gene>
    <name evidence="2" type="ORF">HHL15_02750</name>
</gene>
<name>A0A848G0K1_9RHOO</name>
<dbReference type="Proteomes" id="UP000580043">
    <property type="component" value="Unassembled WGS sequence"/>
</dbReference>
<dbReference type="Pfam" id="PF08909">
    <property type="entry name" value="DUF1854"/>
    <property type="match status" value="1"/>
</dbReference>
<dbReference type="RefSeq" id="WP_169144260.1">
    <property type="nucleotide sequence ID" value="NZ_JABBGA010000001.1"/>
</dbReference>